<dbReference type="AlphaFoldDB" id="A0AAV9V212"/>
<keyword evidence="4" id="KW-0547">Nucleotide-binding</keyword>
<dbReference type="GO" id="GO:0006421">
    <property type="term" value="P:asparaginyl-tRNA aminoacylation"/>
    <property type="evidence" value="ECO:0007669"/>
    <property type="project" value="InterPro"/>
</dbReference>
<dbReference type="InterPro" id="IPR004522">
    <property type="entry name" value="Asn-tRNA-ligase"/>
</dbReference>
<feature type="domain" description="Aminoacyl-transfer RNA synthetases class-II family profile" evidence="8">
    <location>
        <begin position="193"/>
        <end position="530"/>
    </location>
</feature>
<dbReference type="SUPFAM" id="SSF55681">
    <property type="entry name" value="Class II aaRS and biotin synthetases"/>
    <property type="match status" value="1"/>
</dbReference>
<dbReference type="InterPro" id="IPR004364">
    <property type="entry name" value="Aa-tRNA-synt_II"/>
</dbReference>
<keyword evidence="10" id="KW-1185">Reference proteome</keyword>
<name>A0AAV9V212_9PEZI</name>
<dbReference type="Pfam" id="PF01336">
    <property type="entry name" value="tRNA_anti-codon"/>
    <property type="match status" value="1"/>
</dbReference>
<dbReference type="PANTHER" id="PTHR22594:SF34">
    <property type="entry name" value="ASPARAGINE--TRNA LIGASE, MITOCHONDRIAL-RELATED"/>
    <property type="match status" value="1"/>
</dbReference>
<proteinExistence type="inferred from homology"/>
<dbReference type="GO" id="GO:0005739">
    <property type="term" value="C:mitochondrion"/>
    <property type="evidence" value="ECO:0007669"/>
    <property type="project" value="TreeGrafter"/>
</dbReference>
<dbReference type="Proteomes" id="UP001375240">
    <property type="component" value="Unassembled WGS sequence"/>
</dbReference>
<dbReference type="InterPro" id="IPR002312">
    <property type="entry name" value="Asp/Asn-tRNA-synth_IIb"/>
</dbReference>
<dbReference type="InterPro" id="IPR006195">
    <property type="entry name" value="aa-tRNA-synth_II"/>
</dbReference>
<evidence type="ECO:0000313" key="10">
    <source>
        <dbReference type="Proteomes" id="UP001375240"/>
    </source>
</evidence>
<dbReference type="NCBIfam" id="TIGR00457">
    <property type="entry name" value="asnS"/>
    <property type="match status" value="1"/>
</dbReference>
<dbReference type="EMBL" id="JAVHNQ010000003">
    <property type="protein sequence ID" value="KAK6352794.1"/>
    <property type="molecule type" value="Genomic_DNA"/>
</dbReference>
<dbReference type="PANTHER" id="PTHR22594">
    <property type="entry name" value="ASPARTYL/LYSYL-TRNA SYNTHETASE"/>
    <property type="match status" value="1"/>
</dbReference>
<dbReference type="NCBIfam" id="NF003037">
    <property type="entry name" value="PRK03932.1"/>
    <property type="match status" value="1"/>
</dbReference>
<dbReference type="InterPro" id="IPR012340">
    <property type="entry name" value="NA-bd_OB-fold"/>
</dbReference>
<evidence type="ECO:0000259" key="8">
    <source>
        <dbReference type="PROSITE" id="PS50862"/>
    </source>
</evidence>
<dbReference type="Gene3D" id="2.40.50.140">
    <property type="entry name" value="Nucleic acid-binding proteins"/>
    <property type="match status" value="1"/>
</dbReference>
<evidence type="ECO:0000313" key="9">
    <source>
        <dbReference type="EMBL" id="KAK6352794.1"/>
    </source>
</evidence>
<dbReference type="GO" id="GO:0003676">
    <property type="term" value="F:nucleic acid binding"/>
    <property type="evidence" value="ECO:0007669"/>
    <property type="project" value="InterPro"/>
</dbReference>
<dbReference type="InterPro" id="IPR045864">
    <property type="entry name" value="aa-tRNA-synth_II/BPL/LPL"/>
</dbReference>
<dbReference type="Gene3D" id="3.30.930.10">
    <property type="entry name" value="Bira Bifunctional Protein, Domain 2"/>
    <property type="match status" value="1"/>
</dbReference>
<dbReference type="InterPro" id="IPR004365">
    <property type="entry name" value="NA-bd_OB_tRNA"/>
</dbReference>
<keyword evidence="5" id="KW-0067">ATP-binding</keyword>
<keyword evidence="7" id="KW-0030">Aminoacyl-tRNA synthetase</keyword>
<reference evidence="9 10" key="1">
    <citation type="submission" date="2019-10" db="EMBL/GenBank/DDBJ databases">
        <authorList>
            <person name="Palmer J.M."/>
        </authorList>
    </citation>
    <scope>NUCLEOTIDE SEQUENCE [LARGE SCALE GENOMIC DNA]</scope>
    <source>
        <strain evidence="9 10">TWF696</strain>
    </source>
</reference>
<evidence type="ECO:0000256" key="1">
    <source>
        <dbReference type="ARBA" id="ARBA00008226"/>
    </source>
</evidence>
<dbReference type="PROSITE" id="PS50862">
    <property type="entry name" value="AA_TRNA_LIGASE_II"/>
    <property type="match status" value="1"/>
</dbReference>
<evidence type="ECO:0000256" key="3">
    <source>
        <dbReference type="ARBA" id="ARBA00022598"/>
    </source>
</evidence>
<keyword evidence="3" id="KW-0436">Ligase</keyword>
<dbReference type="GO" id="GO:0004816">
    <property type="term" value="F:asparagine-tRNA ligase activity"/>
    <property type="evidence" value="ECO:0007669"/>
    <property type="project" value="UniProtKB-EC"/>
</dbReference>
<comment type="caution">
    <text evidence="9">The sequence shown here is derived from an EMBL/GenBank/DDBJ whole genome shotgun (WGS) entry which is preliminary data.</text>
</comment>
<dbReference type="CDD" id="cd04318">
    <property type="entry name" value="EcAsnRS_like_N"/>
    <property type="match status" value="1"/>
</dbReference>
<keyword evidence="6" id="KW-0648">Protein biosynthesis</keyword>
<dbReference type="EC" id="6.1.1.22" evidence="2"/>
<organism evidence="9 10">
    <name type="scientific">Orbilia brochopaga</name>
    <dbReference type="NCBI Taxonomy" id="3140254"/>
    <lineage>
        <taxon>Eukaryota</taxon>
        <taxon>Fungi</taxon>
        <taxon>Dikarya</taxon>
        <taxon>Ascomycota</taxon>
        <taxon>Pezizomycotina</taxon>
        <taxon>Orbiliomycetes</taxon>
        <taxon>Orbiliales</taxon>
        <taxon>Orbiliaceae</taxon>
        <taxon>Orbilia</taxon>
    </lineage>
</organism>
<dbReference type="GO" id="GO:0005524">
    <property type="term" value="F:ATP binding"/>
    <property type="evidence" value="ECO:0007669"/>
    <property type="project" value="UniProtKB-KW"/>
</dbReference>
<protein>
    <recommendedName>
        <fullName evidence="2">asparagine--tRNA ligase</fullName>
        <ecNumber evidence="2">6.1.1.22</ecNumber>
    </recommendedName>
</protein>
<evidence type="ECO:0000256" key="6">
    <source>
        <dbReference type="ARBA" id="ARBA00022917"/>
    </source>
</evidence>
<sequence>MAMAFKPPVRRHLLCQSSRACRSHFSEPVRLWPSSFSQCRSISRTAAAFSENASGGRTRTSLSMTVRELLDTTSDIPERAVIHGWVPSIRRMKNVSFATFTDGSTSRVVQVVLSPELAKGLTIGAAAKITGSWQTSLKENAQQRELVATQVDILGESDPGTYPLQKKSHTFEYLRSIPHLRSRSGVARSLLLLRSAALSHLSDFFHAKGFLQTHPPVLTSSDCEGAGEVFSLARRGDTGANGQEEEFFGDKTFLTVSAQLHLEALAMGASRVWCLAPTFRAEKSDTARHLSEFYMLEAEVAFVDELGQIMDLAEDMMRDLVSTVANDANVRADLLGRRRGEGDTSLDPAALEERWEDVTEKPWQRLTYTDAVDTLLKAVEGGKEFKFPVKWGLNLQSEHEKYLAEVVGDGAPVFVTDFPAELKPFYMLPNDELGNNTIDHDNSERRTVSCFDLLVPQVGEIVGGSMREHRYEKLEKAMEDMSEEARQQLGWYLELRKWGSVKHGGFGVGFDRLLGFIAGVENIRETVAFPRWHGRCLC</sequence>
<evidence type="ECO:0000256" key="4">
    <source>
        <dbReference type="ARBA" id="ARBA00022741"/>
    </source>
</evidence>
<evidence type="ECO:0000256" key="5">
    <source>
        <dbReference type="ARBA" id="ARBA00022840"/>
    </source>
</evidence>
<evidence type="ECO:0000256" key="7">
    <source>
        <dbReference type="ARBA" id="ARBA00023146"/>
    </source>
</evidence>
<evidence type="ECO:0000256" key="2">
    <source>
        <dbReference type="ARBA" id="ARBA00012816"/>
    </source>
</evidence>
<gene>
    <name evidence="9" type="primary">SLM5</name>
    <name evidence="9" type="ORF">TWF696_004797</name>
</gene>
<dbReference type="PRINTS" id="PR01042">
    <property type="entry name" value="TRNASYNTHASP"/>
</dbReference>
<accession>A0AAV9V212</accession>
<dbReference type="Pfam" id="PF00152">
    <property type="entry name" value="tRNA-synt_2"/>
    <property type="match status" value="1"/>
</dbReference>
<dbReference type="SUPFAM" id="SSF50249">
    <property type="entry name" value="Nucleic acid-binding proteins"/>
    <property type="match status" value="1"/>
</dbReference>
<comment type="similarity">
    <text evidence="1">Belongs to the class-II aminoacyl-tRNA synthetase family.</text>
</comment>